<proteinExistence type="predicted"/>
<dbReference type="OMA" id="THLICQQ"/>
<dbReference type="EMBL" id="AMQM01005841">
    <property type="status" value="NOT_ANNOTATED_CDS"/>
    <property type="molecule type" value="Genomic_DNA"/>
</dbReference>
<evidence type="ECO:0000313" key="3">
    <source>
        <dbReference type="EMBL" id="ESN99618.1"/>
    </source>
</evidence>
<dbReference type="EnsemblMetazoa" id="HelroT84252">
    <property type="protein sequence ID" value="HelroP84252"/>
    <property type="gene ID" value="HelroG84252"/>
</dbReference>
<dbReference type="Pfam" id="PF00071">
    <property type="entry name" value="Ras"/>
    <property type="match status" value="1"/>
</dbReference>
<dbReference type="InParanoid" id="T1G5G5"/>
<dbReference type="GO" id="GO:0012505">
    <property type="term" value="C:endomembrane system"/>
    <property type="evidence" value="ECO:0000318"/>
    <property type="project" value="GO_Central"/>
</dbReference>
<reference evidence="3 5" key="2">
    <citation type="journal article" date="2013" name="Nature">
        <title>Insights into bilaterian evolution from three spiralian genomes.</title>
        <authorList>
            <person name="Simakov O."/>
            <person name="Marletaz F."/>
            <person name="Cho S.J."/>
            <person name="Edsinger-Gonzales E."/>
            <person name="Havlak P."/>
            <person name="Hellsten U."/>
            <person name="Kuo D.H."/>
            <person name="Larsson T."/>
            <person name="Lv J."/>
            <person name="Arendt D."/>
            <person name="Savage R."/>
            <person name="Osoegawa K."/>
            <person name="de Jong P."/>
            <person name="Grimwood J."/>
            <person name="Chapman J.A."/>
            <person name="Shapiro H."/>
            <person name="Aerts A."/>
            <person name="Otillar R.P."/>
            <person name="Terry A.Y."/>
            <person name="Boore J.L."/>
            <person name="Grigoriev I.V."/>
            <person name="Lindberg D.R."/>
            <person name="Seaver E.C."/>
            <person name="Weisblat D.A."/>
            <person name="Putnam N.H."/>
            <person name="Rokhsar D.S."/>
        </authorList>
    </citation>
    <scope>NUCLEOTIDE SEQUENCE</scope>
</reference>
<evidence type="ECO:0000256" key="1">
    <source>
        <dbReference type="ARBA" id="ARBA00022741"/>
    </source>
</evidence>
<dbReference type="GO" id="GO:0003924">
    <property type="term" value="F:GTPase activity"/>
    <property type="evidence" value="ECO:0000318"/>
    <property type="project" value="GO_Central"/>
</dbReference>
<dbReference type="OrthoDB" id="5914890at2759"/>
<dbReference type="PROSITE" id="PS51419">
    <property type="entry name" value="RAB"/>
    <property type="match status" value="1"/>
</dbReference>
<gene>
    <name evidence="4" type="primary">20216312</name>
    <name evidence="3" type="ORF">HELRODRAFT_84252</name>
</gene>
<dbReference type="CTD" id="20216312"/>
<dbReference type="PANTHER" id="PTHR24073">
    <property type="entry name" value="DRAB5-RELATED"/>
    <property type="match status" value="1"/>
</dbReference>
<dbReference type="EMBL" id="KB097106">
    <property type="protein sequence ID" value="ESN99618.1"/>
    <property type="molecule type" value="Genomic_DNA"/>
</dbReference>
<dbReference type="GO" id="GO:0005525">
    <property type="term" value="F:GTP binding"/>
    <property type="evidence" value="ECO:0007669"/>
    <property type="project" value="UniProtKB-KW"/>
</dbReference>
<evidence type="ECO:0000313" key="4">
    <source>
        <dbReference type="EnsemblMetazoa" id="HelroP84252"/>
    </source>
</evidence>
<keyword evidence="2" id="KW-0342">GTP-binding</keyword>
<dbReference type="STRING" id="6412.T1G5G5"/>
<dbReference type="FunCoup" id="T1G5G5">
    <property type="interactions" value="1047"/>
</dbReference>
<dbReference type="GeneID" id="20216312"/>
<dbReference type="InterPro" id="IPR001806">
    <property type="entry name" value="Small_GTPase"/>
</dbReference>
<keyword evidence="5" id="KW-1185">Reference proteome</keyword>
<evidence type="ECO:0000256" key="2">
    <source>
        <dbReference type="ARBA" id="ARBA00023134"/>
    </source>
</evidence>
<dbReference type="Proteomes" id="UP000015101">
    <property type="component" value="Unassembled WGS sequence"/>
</dbReference>
<dbReference type="GO" id="GO:0006886">
    <property type="term" value="P:intracellular protein transport"/>
    <property type="evidence" value="ECO:0000318"/>
    <property type="project" value="GO_Central"/>
</dbReference>
<dbReference type="AlphaFoldDB" id="T1G5G5"/>
<evidence type="ECO:0000313" key="5">
    <source>
        <dbReference type="Proteomes" id="UP000015101"/>
    </source>
</evidence>
<keyword evidence="1" id="KW-0547">Nucleotide-binding</keyword>
<dbReference type="HOGENOM" id="CLU_084875_1_0_1"/>
<name>T1G5G5_HELRO</name>
<dbReference type="KEGG" id="hro:HELRODRAFT_84252"/>
<dbReference type="Gene3D" id="3.40.50.300">
    <property type="entry name" value="P-loop containing nucleotide triphosphate hydrolases"/>
    <property type="match status" value="1"/>
</dbReference>
<protein>
    <submittedName>
        <fullName evidence="3 4">Uncharacterized protein</fullName>
    </submittedName>
</protein>
<dbReference type="InterPro" id="IPR027417">
    <property type="entry name" value="P-loop_NTPase"/>
</dbReference>
<accession>T1G5G5</accession>
<dbReference type="SUPFAM" id="SSF52540">
    <property type="entry name" value="P-loop containing nucleoside triphosphate hydrolases"/>
    <property type="match status" value="1"/>
</dbReference>
<sequence>MASYDKVKIVVVGDSGVGKTSLTHLLCQNAPISQPYWTIGCSVDVKLHEYKAGTNHEKTFFVELWDVGGWSAHKNSRAIFYNSLNGIILVHDLTNRKSQLNLKKWLGEILNRDSQPDHDGSEFDTEQLVGCNIPIFVVGTKLEMTSSGRNDVTHRRISTIAEELGADEINLDSSHGKYIAPGTGNAVKISRFYDKVGLFVCKLLHVLDKQYDTIVLNIFLNKYRFYL</sequence>
<dbReference type="eggNOG" id="ENOG502QT3S">
    <property type="taxonomic scope" value="Eukaryota"/>
</dbReference>
<reference evidence="5" key="1">
    <citation type="submission" date="2012-12" db="EMBL/GenBank/DDBJ databases">
        <authorList>
            <person name="Hellsten U."/>
            <person name="Grimwood J."/>
            <person name="Chapman J.A."/>
            <person name="Shapiro H."/>
            <person name="Aerts A."/>
            <person name="Otillar R.P."/>
            <person name="Terry A.Y."/>
            <person name="Boore J.L."/>
            <person name="Simakov O."/>
            <person name="Marletaz F."/>
            <person name="Cho S.-J."/>
            <person name="Edsinger-Gonzales E."/>
            <person name="Havlak P."/>
            <person name="Kuo D.-H."/>
            <person name="Larsson T."/>
            <person name="Lv J."/>
            <person name="Arendt D."/>
            <person name="Savage R."/>
            <person name="Osoegawa K."/>
            <person name="de Jong P."/>
            <person name="Lindberg D.R."/>
            <person name="Seaver E.C."/>
            <person name="Weisblat D.A."/>
            <person name="Putnam N.H."/>
            <person name="Grigoriev I.V."/>
            <person name="Rokhsar D.S."/>
        </authorList>
    </citation>
    <scope>NUCLEOTIDE SEQUENCE</scope>
</reference>
<dbReference type="RefSeq" id="XP_009022265.1">
    <property type="nucleotide sequence ID" value="XM_009024017.1"/>
</dbReference>
<dbReference type="SMART" id="SM00175">
    <property type="entry name" value="RAB"/>
    <property type="match status" value="1"/>
</dbReference>
<organism evidence="4 5">
    <name type="scientific">Helobdella robusta</name>
    <name type="common">Californian leech</name>
    <dbReference type="NCBI Taxonomy" id="6412"/>
    <lineage>
        <taxon>Eukaryota</taxon>
        <taxon>Metazoa</taxon>
        <taxon>Spiralia</taxon>
        <taxon>Lophotrochozoa</taxon>
        <taxon>Annelida</taxon>
        <taxon>Clitellata</taxon>
        <taxon>Hirudinea</taxon>
        <taxon>Rhynchobdellida</taxon>
        <taxon>Glossiphoniidae</taxon>
        <taxon>Helobdella</taxon>
    </lineage>
</organism>
<dbReference type="SMART" id="SM00174">
    <property type="entry name" value="RHO"/>
    <property type="match status" value="1"/>
</dbReference>
<reference evidence="4" key="3">
    <citation type="submission" date="2015-06" db="UniProtKB">
        <authorList>
            <consortium name="EnsemblMetazoa"/>
        </authorList>
    </citation>
    <scope>IDENTIFICATION</scope>
</reference>
<dbReference type="PRINTS" id="PR00449">
    <property type="entry name" value="RASTRNSFRMNG"/>
</dbReference>